<dbReference type="RefSeq" id="WP_028106615.1">
    <property type="nucleotide sequence ID" value="NZ_LVVL01000001.1"/>
</dbReference>
<accession>A0ABX2VC58</accession>
<organism evidence="1 2">
    <name type="scientific">Exiguobacterium undae</name>
    <dbReference type="NCBI Taxonomy" id="169177"/>
    <lineage>
        <taxon>Bacteria</taxon>
        <taxon>Bacillati</taxon>
        <taxon>Bacillota</taxon>
        <taxon>Bacilli</taxon>
        <taxon>Bacillales</taxon>
        <taxon>Bacillales Family XII. Incertae Sedis</taxon>
        <taxon>Exiguobacterium</taxon>
    </lineage>
</organism>
<protein>
    <submittedName>
        <fullName evidence="1">Uncharacterized protein</fullName>
    </submittedName>
</protein>
<gene>
    <name evidence="1" type="ORF">A3783_07845</name>
</gene>
<proteinExistence type="predicted"/>
<comment type="caution">
    <text evidence="1">The sequence shown here is derived from an EMBL/GenBank/DDBJ whole genome shotgun (WGS) entry which is preliminary data.</text>
</comment>
<dbReference type="EMBL" id="LVVL01000001">
    <property type="protein sequence ID" value="OAN15833.1"/>
    <property type="molecule type" value="Genomic_DNA"/>
</dbReference>
<keyword evidence="2" id="KW-1185">Reference proteome</keyword>
<dbReference type="Proteomes" id="UP000078447">
    <property type="component" value="Unassembled WGS sequence"/>
</dbReference>
<evidence type="ECO:0000313" key="2">
    <source>
        <dbReference type="Proteomes" id="UP000078447"/>
    </source>
</evidence>
<sequence>MSDKKYTYLIEEIEKLKFHNRTLLTLLGNLHQDAMEDTTIHEAIILFDLSKNDLRELKDLIMNYDQNRFAFEQKALMINPVFSKDNLLFLVNSFVNSEMLTSVGNTILSDYEVRTK</sequence>
<name>A0ABX2VC58_9BACL</name>
<reference evidence="1 2" key="1">
    <citation type="submission" date="2016-03" db="EMBL/GenBank/DDBJ databases">
        <authorList>
            <person name="Cho S.-Y."/>
            <person name="Lim S."/>
            <person name="Kim H."/>
            <person name="Soh E.H."/>
            <person name="Moon J.S."/>
        </authorList>
    </citation>
    <scope>NUCLEOTIDE SEQUENCE [LARGE SCALE GENOMIC DNA]</scope>
    <source>
        <strain evidence="1 2">KCTC 3810</strain>
    </source>
</reference>
<evidence type="ECO:0000313" key="1">
    <source>
        <dbReference type="EMBL" id="OAN15833.1"/>
    </source>
</evidence>